<protein>
    <recommendedName>
        <fullName evidence="1">Reverse transcriptase zinc-binding domain-containing protein</fullName>
    </recommendedName>
</protein>
<evidence type="ECO:0000259" key="1">
    <source>
        <dbReference type="Pfam" id="PF13966"/>
    </source>
</evidence>
<reference evidence="2" key="1">
    <citation type="journal article" date="2021" name="Nat. Commun.">
        <title>Genomic analyses provide insights into spinach domestication and the genetic basis of agronomic traits.</title>
        <authorList>
            <person name="Cai X."/>
            <person name="Sun X."/>
            <person name="Xu C."/>
            <person name="Sun H."/>
            <person name="Wang X."/>
            <person name="Ge C."/>
            <person name="Zhang Z."/>
            <person name="Wang Q."/>
            <person name="Fei Z."/>
            <person name="Jiao C."/>
            <person name="Wang Q."/>
        </authorList>
    </citation>
    <scope>NUCLEOTIDE SEQUENCE [LARGE SCALE GENOMIC DNA]</scope>
    <source>
        <strain evidence="2">cv. Varoflay</strain>
    </source>
</reference>
<dbReference type="InterPro" id="IPR026960">
    <property type="entry name" value="RVT-Znf"/>
</dbReference>
<keyword evidence="2" id="KW-1185">Reference proteome</keyword>
<organism evidence="2 3">
    <name type="scientific">Spinacia oleracea</name>
    <name type="common">Spinach</name>
    <dbReference type="NCBI Taxonomy" id="3562"/>
    <lineage>
        <taxon>Eukaryota</taxon>
        <taxon>Viridiplantae</taxon>
        <taxon>Streptophyta</taxon>
        <taxon>Embryophyta</taxon>
        <taxon>Tracheophyta</taxon>
        <taxon>Spermatophyta</taxon>
        <taxon>Magnoliopsida</taxon>
        <taxon>eudicotyledons</taxon>
        <taxon>Gunneridae</taxon>
        <taxon>Pentapetalae</taxon>
        <taxon>Caryophyllales</taxon>
        <taxon>Chenopodiaceae</taxon>
        <taxon>Chenopodioideae</taxon>
        <taxon>Anserineae</taxon>
        <taxon>Spinacia</taxon>
    </lineage>
</organism>
<evidence type="ECO:0000313" key="3">
    <source>
        <dbReference type="RefSeq" id="XP_056698770.1"/>
    </source>
</evidence>
<accession>A0ABM3RT19</accession>
<reference evidence="3" key="2">
    <citation type="submission" date="2025-08" db="UniProtKB">
        <authorList>
            <consortium name="RefSeq"/>
        </authorList>
    </citation>
    <scope>IDENTIFICATION</scope>
    <source>
        <tissue evidence="3">Leaf</tissue>
    </source>
</reference>
<dbReference type="Pfam" id="PF13966">
    <property type="entry name" value="zf-RVT"/>
    <property type="match status" value="1"/>
</dbReference>
<gene>
    <name evidence="3" type="primary">LOC130472263</name>
</gene>
<feature type="domain" description="Reverse transcriptase zinc-binding" evidence="1">
    <location>
        <begin position="2"/>
        <end position="42"/>
    </location>
</feature>
<dbReference type="RefSeq" id="XP_056698770.1">
    <property type="nucleotide sequence ID" value="XM_056842792.1"/>
</dbReference>
<evidence type="ECO:0000313" key="2">
    <source>
        <dbReference type="Proteomes" id="UP000813463"/>
    </source>
</evidence>
<name>A0ABM3RT19_SPIOL</name>
<dbReference type="GeneID" id="130472263"/>
<sequence length="116" mass="13109">MQGRLQTTANLAKLGISTSVECLICKQGDEVHEHLFFNCQYSLLCMQGLTTWLGIQITGTSLQNGYVAALVYLIWKSRNQSFWENFVPAVHSVMGSLKQIVRDRITVVMNQKLVVF</sequence>
<proteinExistence type="predicted"/>
<dbReference type="Proteomes" id="UP000813463">
    <property type="component" value="Chromosome 4"/>
</dbReference>